<dbReference type="AlphaFoldDB" id="A0A803PQE4"/>
<proteinExistence type="predicted"/>
<reference evidence="1" key="2">
    <citation type="submission" date="2021-03" db="UniProtKB">
        <authorList>
            <consortium name="EnsemblPlants"/>
        </authorList>
    </citation>
    <scope>IDENTIFICATION</scope>
</reference>
<name>A0A803PQE4_CANSA</name>
<dbReference type="Gramene" id="evm.model.05.433">
    <property type="protein sequence ID" value="cds.evm.model.05.433"/>
    <property type="gene ID" value="evm.TU.05.433"/>
</dbReference>
<dbReference type="EMBL" id="UZAU01000425">
    <property type="status" value="NOT_ANNOTATED_CDS"/>
    <property type="molecule type" value="Genomic_DNA"/>
</dbReference>
<evidence type="ECO:0000313" key="2">
    <source>
        <dbReference type="Proteomes" id="UP000596661"/>
    </source>
</evidence>
<organism evidence="1 2">
    <name type="scientific">Cannabis sativa</name>
    <name type="common">Hemp</name>
    <name type="synonym">Marijuana</name>
    <dbReference type="NCBI Taxonomy" id="3483"/>
    <lineage>
        <taxon>Eukaryota</taxon>
        <taxon>Viridiplantae</taxon>
        <taxon>Streptophyta</taxon>
        <taxon>Embryophyta</taxon>
        <taxon>Tracheophyta</taxon>
        <taxon>Spermatophyta</taxon>
        <taxon>Magnoliopsida</taxon>
        <taxon>eudicotyledons</taxon>
        <taxon>Gunneridae</taxon>
        <taxon>Pentapetalae</taxon>
        <taxon>rosids</taxon>
        <taxon>fabids</taxon>
        <taxon>Rosales</taxon>
        <taxon>Cannabaceae</taxon>
        <taxon>Cannabis</taxon>
    </lineage>
</organism>
<accession>A0A803PQE4</accession>
<dbReference type="EnsemblPlants" id="evm.model.05.433">
    <property type="protein sequence ID" value="cds.evm.model.05.433"/>
    <property type="gene ID" value="evm.TU.05.433"/>
</dbReference>
<keyword evidence="2" id="KW-1185">Reference proteome</keyword>
<reference evidence="1" key="1">
    <citation type="submission" date="2018-11" db="EMBL/GenBank/DDBJ databases">
        <authorList>
            <person name="Grassa J C."/>
        </authorList>
    </citation>
    <scope>NUCLEOTIDE SEQUENCE [LARGE SCALE GENOMIC DNA]</scope>
</reference>
<sequence length="187" mass="21240">MVSADTMIETEFIMLRVATLWRGRFRLRWELQIHPVATQLISRKVQFDSSVVSVGSVVDAPSLCIWASVRNSSILFDRLSRNAFELMMATIWWLWYDRNSMLIGNKQSRLDVAPDLAYNNLSEFKEYGRRGLHSGGGLANPVVNRPTRWMTPPLDSFALAMDAWWFQEGFVGLGGVIRDAAGVVWLA</sequence>
<protein>
    <submittedName>
        <fullName evidence="1">Uncharacterized protein</fullName>
    </submittedName>
</protein>
<dbReference type="Proteomes" id="UP000596661">
    <property type="component" value="Chromosome 5"/>
</dbReference>
<evidence type="ECO:0000313" key="1">
    <source>
        <dbReference type="EnsemblPlants" id="cds.evm.model.05.433"/>
    </source>
</evidence>